<evidence type="ECO:0000313" key="4">
    <source>
        <dbReference type="Proteomes" id="UP000708208"/>
    </source>
</evidence>
<keyword evidence="1" id="KW-0175">Coiled coil</keyword>
<dbReference type="EMBL" id="CAJVCH010038840">
    <property type="protein sequence ID" value="CAG7716469.1"/>
    <property type="molecule type" value="Genomic_DNA"/>
</dbReference>
<reference evidence="3" key="1">
    <citation type="submission" date="2021-06" db="EMBL/GenBank/DDBJ databases">
        <authorList>
            <person name="Hodson N. C."/>
            <person name="Mongue J. A."/>
            <person name="Jaron S. K."/>
        </authorList>
    </citation>
    <scope>NUCLEOTIDE SEQUENCE</scope>
</reference>
<evidence type="ECO:0000313" key="3">
    <source>
        <dbReference type="EMBL" id="CAG7716469.1"/>
    </source>
</evidence>
<dbReference type="Proteomes" id="UP000708208">
    <property type="component" value="Unassembled WGS sequence"/>
</dbReference>
<evidence type="ECO:0000256" key="2">
    <source>
        <dbReference type="SAM" id="MobiDB-lite"/>
    </source>
</evidence>
<feature type="region of interest" description="Disordered" evidence="2">
    <location>
        <begin position="1"/>
        <end position="36"/>
    </location>
</feature>
<protein>
    <submittedName>
        <fullName evidence="3">Uncharacterized protein</fullName>
    </submittedName>
</protein>
<comment type="caution">
    <text evidence="3">The sequence shown here is derived from an EMBL/GenBank/DDBJ whole genome shotgun (WGS) entry which is preliminary data.</text>
</comment>
<dbReference type="AlphaFoldDB" id="A0A8J2JYK8"/>
<feature type="coiled-coil region" evidence="1">
    <location>
        <begin position="133"/>
        <end position="160"/>
    </location>
</feature>
<gene>
    <name evidence="3" type="ORF">AFUS01_LOCUS5977</name>
</gene>
<organism evidence="3 4">
    <name type="scientific">Allacma fusca</name>
    <dbReference type="NCBI Taxonomy" id="39272"/>
    <lineage>
        <taxon>Eukaryota</taxon>
        <taxon>Metazoa</taxon>
        <taxon>Ecdysozoa</taxon>
        <taxon>Arthropoda</taxon>
        <taxon>Hexapoda</taxon>
        <taxon>Collembola</taxon>
        <taxon>Symphypleona</taxon>
        <taxon>Sminthuridae</taxon>
        <taxon>Allacma</taxon>
    </lineage>
</organism>
<accession>A0A8J2JYK8</accession>
<proteinExistence type="predicted"/>
<evidence type="ECO:0000256" key="1">
    <source>
        <dbReference type="SAM" id="Coils"/>
    </source>
</evidence>
<sequence length="225" mass="25609">MENLDDAVGGDTRRSMRVNKGQPPQRYGDAVDSTLRQRNKERVEVQREGSSHRSFATIVPAFGACQEEYTKEKMDDTVSILNNLYLGTGEKEFENRHDFGKGSNASNCGVCSHLTTVLRDPDHDPQSCEKCNTQDLELRKKQVELEVQKIENEKQLVLLNQKLEIAKLEDENSGGTASIEEELMSSQSRIYKWNKNRDEFRRISDTQRKAVGVTRPRGPNVHTLL</sequence>
<keyword evidence="4" id="KW-1185">Reference proteome</keyword>
<name>A0A8J2JYK8_9HEXA</name>